<gene>
    <name evidence="2" type="ORF">KSP40_PGU001365</name>
</gene>
<accession>A0ABR2MMN7</accession>
<dbReference type="Proteomes" id="UP001412067">
    <property type="component" value="Unassembled WGS sequence"/>
</dbReference>
<protein>
    <submittedName>
        <fullName evidence="2">Uncharacterized protein</fullName>
    </submittedName>
</protein>
<evidence type="ECO:0000313" key="2">
    <source>
        <dbReference type="EMBL" id="KAK8965443.1"/>
    </source>
</evidence>
<comment type="caution">
    <text evidence="2">The sequence shown here is derived from an EMBL/GenBank/DDBJ whole genome shotgun (WGS) entry which is preliminary data.</text>
</comment>
<keyword evidence="3" id="KW-1185">Reference proteome</keyword>
<proteinExistence type="predicted"/>
<organism evidence="2 3">
    <name type="scientific">Platanthera guangdongensis</name>
    <dbReference type="NCBI Taxonomy" id="2320717"/>
    <lineage>
        <taxon>Eukaryota</taxon>
        <taxon>Viridiplantae</taxon>
        <taxon>Streptophyta</taxon>
        <taxon>Embryophyta</taxon>
        <taxon>Tracheophyta</taxon>
        <taxon>Spermatophyta</taxon>
        <taxon>Magnoliopsida</taxon>
        <taxon>Liliopsida</taxon>
        <taxon>Asparagales</taxon>
        <taxon>Orchidaceae</taxon>
        <taxon>Orchidoideae</taxon>
        <taxon>Orchideae</taxon>
        <taxon>Orchidinae</taxon>
        <taxon>Platanthera</taxon>
    </lineage>
</organism>
<name>A0ABR2MMN7_9ASPA</name>
<evidence type="ECO:0000313" key="3">
    <source>
        <dbReference type="Proteomes" id="UP001412067"/>
    </source>
</evidence>
<sequence>MGSYLVTQFVQVATYATRNLATLGQLELLQPFTGDSIQSNSHFSFRPSSTGQVSDSIHRVTT</sequence>
<reference evidence="2 3" key="1">
    <citation type="journal article" date="2022" name="Nat. Plants">
        <title>Genomes of leafy and leafless Platanthera orchids illuminate the evolution of mycoheterotrophy.</title>
        <authorList>
            <person name="Li M.H."/>
            <person name="Liu K.W."/>
            <person name="Li Z."/>
            <person name="Lu H.C."/>
            <person name="Ye Q.L."/>
            <person name="Zhang D."/>
            <person name="Wang J.Y."/>
            <person name="Li Y.F."/>
            <person name="Zhong Z.M."/>
            <person name="Liu X."/>
            <person name="Yu X."/>
            <person name="Liu D.K."/>
            <person name="Tu X.D."/>
            <person name="Liu B."/>
            <person name="Hao Y."/>
            <person name="Liao X.Y."/>
            <person name="Jiang Y.T."/>
            <person name="Sun W.H."/>
            <person name="Chen J."/>
            <person name="Chen Y.Q."/>
            <person name="Ai Y."/>
            <person name="Zhai J.W."/>
            <person name="Wu S.S."/>
            <person name="Zhou Z."/>
            <person name="Hsiao Y.Y."/>
            <person name="Wu W.L."/>
            <person name="Chen Y.Y."/>
            <person name="Lin Y.F."/>
            <person name="Hsu J.L."/>
            <person name="Li C.Y."/>
            <person name="Wang Z.W."/>
            <person name="Zhao X."/>
            <person name="Zhong W.Y."/>
            <person name="Ma X.K."/>
            <person name="Ma L."/>
            <person name="Huang J."/>
            <person name="Chen G.Z."/>
            <person name="Huang M.Z."/>
            <person name="Huang L."/>
            <person name="Peng D.H."/>
            <person name="Luo Y.B."/>
            <person name="Zou S.Q."/>
            <person name="Chen S.P."/>
            <person name="Lan S."/>
            <person name="Tsai W.C."/>
            <person name="Van de Peer Y."/>
            <person name="Liu Z.J."/>
        </authorList>
    </citation>
    <scope>NUCLEOTIDE SEQUENCE [LARGE SCALE GENOMIC DNA]</scope>
    <source>
        <strain evidence="2">Lor288</strain>
    </source>
</reference>
<evidence type="ECO:0000256" key="1">
    <source>
        <dbReference type="SAM" id="MobiDB-lite"/>
    </source>
</evidence>
<feature type="region of interest" description="Disordered" evidence="1">
    <location>
        <begin position="43"/>
        <end position="62"/>
    </location>
</feature>
<dbReference type="EMBL" id="JBBWWR010000006">
    <property type="protein sequence ID" value="KAK8965443.1"/>
    <property type="molecule type" value="Genomic_DNA"/>
</dbReference>